<dbReference type="Gene3D" id="1.20.144.10">
    <property type="entry name" value="Phosphatidic acid phosphatase type 2/haloperoxidase"/>
    <property type="match status" value="1"/>
</dbReference>
<dbReference type="PANTHER" id="PTHR31310:SF8">
    <property type="entry name" value="INOSITOLPHOSPHOTRANSFERASE 1"/>
    <property type="match status" value="1"/>
</dbReference>
<keyword evidence="9" id="KW-1185">Reference proteome</keyword>
<accession>A0A1E4U126</accession>
<feature type="transmembrane region" description="Helical" evidence="6">
    <location>
        <begin position="275"/>
        <end position="294"/>
    </location>
</feature>
<reference evidence="9" key="1">
    <citation type="submission" date="2016-05" db="EMBL/GenBank/DDBJ databases">
        <title>Comparative genomics of biotechnologically important yeasts.</title>
        <authorList>
            <consortium name="DOE Joint Genome Institute"/>
            <person name="Riley R."/>
            <person name="Haridas S."/>
            <person name="Wolfe K.H."/>
            <person name="Lopes M.R."/>
            <person name="Hittinger C.T."/>
            <person name="Goker M."/>
            <person name="Salamov A."/>
            <person name="Wisecaver J."/>
            <person name="Long T.M."/>
            <person name="Aerts A.L."/>
            <person name="Barry K."/>
            <person name="Choi C."/>
            <person name="Clum A."/>
            <person name="Coughlan A.Y."/>
            <person name="Deshpande S."/>
            <person name="Douglass A.P."/>
            <person name="Hanson S.J."/>
            <person name="Klenk H.-P."/>
            <person name="Labutti K."/>
            <person name="Lapidus A."/>
            <person name="Lindquist E."/>
            <person name="Lipzen A."/>
            <person name="Meier-Kolthoff J.P."/>
            <person name="Ohm R.A."/>
            <person name="Otillar R.P."/>
            <person name="Pangilinan J."/>
            <person name="Peng Y."/>
            <person name="Rokas A."/>
            <person name="Rosa C.A."/>
            <person name="Scheuner C."/>
            <person name="Sibirny A.A."/>
            <person name="Slot J.C."/>
            <person name="Stielow J.B."/>
            <person name="Sun H."/>
            <person name="Kurtzman C.P."/>
            <person name="Blackwell M."/>
            <person name="Grigoriev I.V."/>
            <person name="Jeffries T.W."/>
        </authorList>
    </citation>
    <scope>NUCLEOTIDE SEQUENCE [LARGE SCALE GENOMIC DNA]</scope>
    <source>
        <strain evidence="9">NRRL Y-2460</strain>
    </source>
</reference>
<protein>
    <recommendedName>
        <fullName evidence="7">Phosphatidic acid phosphatase type 2/haloperoxidase domain-containing protein</fullName>
    </recommendedName>
</protein>
<dbReference type="SMART" id="SM00014">
    <property type="entry name" value="acidPPc"/>
    <property type="match status" value="1"/>
</dbReference>
<dbReference type="SUPFAM" id="SSF48317">
    <property type="entry name" value="Acid phosphatase/Vanadium-dependent haloperoxidase"/>
    <property type="match status" value="1"/>
</dbReference>
<dbReference type="Proteomes" id="UP000094236">
    <property type="component" value="Unassembled WGS sequence"/>
</dbReference>
<feature type="domain" description="Phosphatidic acid phosphatase type 2/haloperoxidase" evidence="7">
    <location>
        <begin position="273"/>
        <end position="413"/>
    </location>
</feature>
<gene>
    <name evidence="8" type="ORF">PACTADRAFT_47557</name>
</gene>
<dbReference type="PANTHER" id="PTHR31310">
    <property type="match status" value="1"/>
</dbReference>
<feature type="region of interest" description="Disordered" evidence="5">
    <location>
        <begin position="154"/>
        <end position="177"/>
    </location>
</feature>
<sequence length="457" mass="51513">MFKNAGIVPNDIRPPIHVRLIMNLDDFLYNFASLHGWLTCILSIVSGYFIYDFWYTIGKTNTGSKLVTSNNVDDTDSGSLDSGSLEFDEEDHRLENFVEFDLSSSSSSTNNNEDFQKRLDDAQMYSGSGNSNERTIINPASNVTTAGSAVSGASIPDSGAGIPTAGSTSGRNAHSESPYDEFDYDDDLFKHTLINSRSTVHKDYAYLPLGCLYYEPPLLFALSWLVLNFDYLLRFPQTTFKDLLAWTSYVLGHILAPIFTSIWLYLFHTPGAVKWFGLTMGLQNIAAVITHMVFPNAPPWFIQLYGEDASANYDMLGYAAGLTRVDIALDTHLNSDGFHKSPVVFGAFPSTHSAMAVLVCYFLSYYSRWHIVKVLGIGYVVLQWWATIYLDHHWRFDLFAGMVYALIVFTLFKSRLIIAEKVFVNARLSNDFKNGSTAGMRIFKNTRLQRWFDPYSK</sequence>
<dbReference type="Pfam" id="PF14378">
    <property type="entry name" value="PAP2_3"/>
    <property type="match status" value="1"/>
</dbReference>
<evidence type="ECO:0000256" key="5">
    <source>
        <dbReference type="SAM" id="MobiDB-lite"/>
    </source>
</evidence>
<dbReference type="EMBL" id="KV454011">
    <property type="protein sequence ID" value="ODV97687.1"/>
    <property type="molecule type" value="Genomic_DNA"/>
</dbReference>
<evidence type="ECO:0000313" key="9">
    <source>
        <dbReference type="Proteomes" id="UP000094236"/>
    </source>
</evidence>
<evidence type="ECO:0000256" key="1">
    <source>
        <dbReference type="ARBA" id="ARBA00004141"/>
    </source>
</evidence>
<feature type="transmembrane region" description="Helical" evidence="6">
    <location>
        <begin position="343"/>
        <end position="363"/>
    </location>
</feature>
<dbReference type="CDD" id="cd03386">
    <property type="entry name" value="PAP2_Aur1_like"/>
    <property type="match status" value="1"/>
</dbReference>
<evidence type="ECO:0000256" key="6">
    <source>
        <dbReference type="SAM" id="Phobius"/>
    </source>
</evidence>
<dbReference type="GO" id="GO:0016020">
    <property type="term" value="C:membrane"/>
    <property type="evidence" value="ECO:0007669"/>
    <property type="project" value="UniProtKB-SubCell"/>
</dbReference>
<keyword evidence="4 6" id="KW-0472">Membrane</keyword>
<organism evidence="8 9">
    <name type="scientific">Pachysolen tannophilus NRRL Y-2460</name>
    <dbReference type="NCBI Taxonomy" id="669874"/>
    <lineage>
        <taxon>Eukaryota</taxon>
        <taxon>Fungi</taxon>
        <taxon>Dikarya</taxon>
        <taxon>Ascomycota</taxon>
        <taxon>Saccharomycotina</taxon>
        <taxon>Pichiomycetes</taxon>
        <taxon>Pachysolenaceae</taxon>
        <taxon>Pachysolen</taxon>
    </lineage>
</organism>
<feature type="transmembrane region" description="Helical" evidence="6">
    <location>
        <begin position="394"/>
        <end position="412"/>
    </location>
</feature>
<name>A0A1E4U126_PACTA</name>
<feature type="transmembrane region" description="Helical" evidence="6">
    <location>
        <begin position="246"/>
        <end position="268"/>
    </location>
</feature>
<keyword evidence="2 6" id="KW-0812">Transmembrane</keyword>
<proteinExistence type="predicted"/>
<comment type="subcellular location">
    <subcellularLocation>
        <location evidence="1">Membrane</location>
        <topology evidence="1">Multi-pass membrane protein</topology>
    </subcellularLocation>
</comment>
<dbReference type="OrthoDB" id="5784at2759"/>
<dbReference type="GO" id="GO:0070916">
    <property type="term" value="C:inositol phosphoceramide synthase complex"/>
    <property type="evidence" value="ECO:0007669"/>
    <property type="project" value="TreeGrafter"/>
</dbReference>
<dbReference type="InterPro" id="IPR000326">
    <property type="entry name" value="PAP2/HPO"/>
</dbReference>
<evidence type="ECO:0000313" key="8">
    <source>
        <dbReference type="EMBL" id="ODV97687.1"/>
    </source>
</evidence>
<feature type="transmembrane region" description="Helical" evidence="6">
    <location>
        <begin position="27"/>
        <end position="51"/>
    </location>
</feature>
<keyword evidence="3 6" id="KW-1133">Transmembrane helix</keyword>
<evidence type="ECO:0000256" key="2">
    <source>
        <dbReference type="ARBA" id="ARBA00022692"/>
    </source>
</evidence>
<evidence type="ECO:0000259" key="7">
    <source>
        <dbReference type="SMART" id="SM00014"/>
    </source>
</evidence>
<dbReference type="GO" id="GO:0030148">
    <property type="term" value="P:sphingolipid biosynthetic process"/>
    <property type="evidence" value="ECO:0007669"/>
    <property type="project" value="TreeGrafter"/>
</dbReference>
<dbReference type="InterPro" id="IPR052185">
    <property type="entry name" value="IPC_Synthase-Related"/>
</dbReference>
<feature type="transmembrane region" description="Helical" evidence="6">
    <location>
        <begin position="204"/>
        <end position="226"/>
    </location>
</feature>
<evidence type="ECO:0000256" key="3">
    <source>
        <dbReference type="ARBA" id="ARBA00022989"/>
    </source>
</evidence>
<dbReference type="InterPro" id="IPR036938">
    <property type="entry name" value="PAP2/HPO_sf"/>
</dbReference>
<dbReference type="GO" id="GO:0006676">
    <property type="term" value="P:mannosyl diphosphorylinositol ceramide metabolic process"/>
    <property type="evidence" value="ECO:0007669"/>
    <property type="project" value="TreeGrafter"/>
</dbReference>
<dbReference type="STRING" id="669874.A0A1E4U126"/>
<evidence type="ECO:0000256" key="4">
    <source>
        <dbReference type="ARBA" id="ARBA00023136"/>
    </source>
</evidence>
<dbReference type="InterPro" id="IPR026841">
    <property type="entry name" value="Aur1/Ipt1"/>
</dbReference>
<dbReference type="AlphaFoldDB" id="A0A1E4U126"/>
<feature type="transmembrane region" description="Helical" evidence="6">
    <location>
        <begin position="370"/>
        <end position="388"/>
    </location>
</feature>